<organism evidence="5 6">
    <name type="scientific">Roseburia yibonii</name>
    <dbReference type="NCBI Taxonomy" id="2763063"/>
    <lineage>
        <taxon>Bacteria</taxon>
        <taxon>Bacillati</taxon>
        <taxon>Bacillota</taxon>
        <taxon>Clostridia</taxon>
        <taxon>Lachnospirales</taxon>
        <taxon>Lachnospiraceae</taxon>
        <taxon>Roseburia</taxon>
    </lineage>
</organism>
<accession>A0ABR7IBY2</accession>
<evidence type="ECO:0000313" key="6">
    <source>
        <dbReference type="Proteomes" id="UP000621540"/>
    </source>
</evidence>
<evidence type="ECO:0000256" key="2">
    <source>
        <dbReference type="ARBA" id="ARBA00023125"/>
    </source>
</evidence>
<dbReference type="Gene3D" id="3.30.70.270">
    <property type="match status" value="1"/>
</dbReference>
<feature type="domain" description="GGDEF" evidence="4">
    <location>
        <begin position="643"/>
        <end position="774"/>
    </location>
</feature>
<keyword evidence="6" id="KW-1185">Reference proteome</keyword>
<dbReference type="SUPFAM" id="SSF53822">
    <property type="entry name" value="Periplasmic binding protein-like I"/>
    <property type="match status" value="1"/>
</dbReference>
<dbReference type="PANTHER" id="PTHR30146">
    <property type="entry name" value="LACI-RELATED TRANSCRIPTIONAL REPRESSOR"/>
    <property type="match status" value="1"/>
</dbReference>
<dbReference type="InterPro" id="IPR043128">
    <property type="entry name" value="Rev_trsase/Diguanyl_cyclase"/>
</dbReference>
<dbReference type="PROSITE" id="PS50887">
    <property type="entry name" value="GGDEF"/>
    <property type="match status" value="1"/>
</dbReference>
<dbReference type="CDD" id="cd01949">
    <property type="entry name" value="GGDEF"/>
    <property type="match status" value="1"/>
</dbReference>
<dbReference type="EMBL" id="JACOQH010000007">
    <property type="protein sequence ID" value="MBC5754386.1"/>
    <property type="molecule type" value="Genomic_DNA"/>
</dbReference>
<dbReference type="SMART" id="SM00267">
    <property type="entry name" value="GGDEF"/>
    <property type="match status" value="1"/>
</dbReference>
<dbReference type="SUPFAM" id="SSF55073">
    <property type="entry name" value="Nucleotide cyclase"/>
    <property type="match status" value="1"/>
</dbReference>
<dbReference type="Gene3D" id="3.40.50.2300">
    <property type="match status" value="2"/>
</dbReference>
<dbReference type="PANTHER" id="PTHR30146:SF24">
    <property type="entry name" value="XYLOSE OPERON REGULATORY PROTEIN"/>
    <property type="match status" value="1"/>
</dbReference>
<evidence type="ECO:0000256" key="3">
    <source>
        <dbReference type="ARBA" id="ARBA00023163"/>
    </source>
</evidence>
<dbReference type="CDD" id="cd06267">
    <property type="entry name" value="PBP1_LacI_sugar_binding-like"/>
    <property type="match status" value="1"/>
</dbReference>
<dbReference type="NCBIfam" id="TIGR00254">
    <property type="entry name" value="GGDEF"/>
    <property type="match status" value="1"/>
</dbReference>
<dbReference type="InterPro" id="IPR028082">
    <property type="entry name" value="Peripla_BP_I"/>
</dbReference>
<keyword evidence="2" id="KW-0238">DNA-binding</keyword>
<keyword evidence="1" id="KW-0805">Transcription regulation</keyword>
<dbReference type="InterPro" id="IPR029787">
    <property type="entry name" value="Nucleotide_cyclase"/>
</dbReference>
<comment type="caution">
    <text evidence="5">The sequence shown here is derived from an EMBL/GenBank/DDBJ whole genome shotgun (WGS) entry which is preliminary data.</text>
</comment>
<gene>
    <name evidence="5" type="ORF">H8Z76_10255</name>
</gene>
<evidence type="ECO:0000256" key="1">
    <source>
        <dbReference type="ARBA" id="ARBA00023015"/>
    </source>
</evidence>
<protein>
    <submittedName>
        <fullName evidence="5">GGDEF domain-containing protein</fullName>
    </submittedName>
</protein>
<dbReference type="InterPro" id="IPR046335">
    <property type="entry name" value="LacI/GalR-like_sensor"/>
</dbReference>
<evidence type="ECO:0000259" key="4">
    <source>
        <dbReference type="PROSITE" id="PS50887"/>
    </source>
</evidence>
<dbReference type="Pfam" id="PF00990">
    <property type="entry name" value="GGDEF"/>
    <property type="match status" value="1"/>
</dbReference>
<dbReference type="InterPro" id="IPR000160">
    <property type="entry name" value="GGDEF_dom"/>
</dbReference>
<dbReference type="RefSeq" id="WP_186982440.1">
    <property type="nucleotide sequence ID" value="NZ_JACOQH010000007.1"/>
</dbReference>
<dbReference type="Proteomes" id="UP000621540">
    <property type="component" value="Unassembled WGS sequence"/>
</dbReference>
<keyword evidence="3" id="KW-0804">Transcription</keyword>
<evidence type="ECO:0000313" key="5">
    <source>
        <dbReference type="EMBL" id="MBC5754386.1"/>
    </source>
</evidence>
<proteinExistence type="predicted"/>
<reference evidence="5 6" key="1">
    <citation type="submission" date="2020-08" db="EMBL/GenBank/DDBJ databases">
        <title>Genome public.</title>
        <authorList>
            <person name="Liu C."/>
            <person name="Sun Q."/>
        </authorList>
    </citation>
    <scope>NUCLEOTIDE SEQUENCE [LARGE SCALE GENOMIC DNA]</scope>
    <source>
        <strain evidence="5 6">BX0805</strain>
    </source>
</reference>
<sequence>MNTPEKKRYTIGIMLGDIQSDYSEDLISGFYTCAREEDVNLIFLMGPQAPLYCTDILLSNDNGHYHYQFDTIYDYAHFSKLDAMIIAYGSLSLSTRSSNLEQFLNNYADIPCLLLEDIPKSTDAPYLIADNYNGTRSCMEHLLDFHHYKKIAFVCGPKNNRDSNERLAAYRDTMEEHGLTVTKDMVVYGDYSENIDELVEALLDNNPGLEAIAFANDNMAKAGYRVCGRHNLLIGKDIAITGFDNVDFAQSLTPPLTSVAHSSFLFSYTALKNTLMLCRGRKPFSKRMPSILRRRCSCGCTPSLSLTSDAVAVTDFKAFILSSADQISMDVFSLIPYENMRVYYTALVRNFFAYIYENAFEKKELHAQDNYLFTILNLLLGHHHISTELVLEKFTELLRVLIANTEDDVISDILSDIISMLHQYTHLKDVSNLEKQVITANRKAWFVPTFTRDLINDDLNFMDSIHHVIERFRLMNIRGAYFYLFEHPIRLVAGKPISFDEDLYLTAFYNQNECHLYEPDERPLITEENGFSSFLPEDRRQSLTAFVMFSGEEQYGVLLCDVEQNDVSFVQTCSLQLGSLFRFIHLNNQEKKVQQELKQSLDVIQNQNHILSFISEYDELSKLLNRRGFMERAISLCKDHEGVPAHLIFGDLDHLKEINDCFGHASGDFAIQSAARLLTKNLPAASLTARIGGDEFVSLVLSSDPDFATSFPAKLKQTQTDFNAVSEKPFFVELSVGIQSFTCSPDTDLNEIIKKSDEILYEAKKHRRSSIKKS</sequence>
<dbReference type="Pfam" id="PF13377">
    <property type="entry name" value="Peripla_BP_3"/>
    <property type="match status" value="1"/>
</dbReference>
<name>A0ABR7IBY2_9FIRM</name>